<dbReference type="SMART" id="SM00481">
    <property type="entry name" value="POLIIIAc"/>
    <property type="match status" value="1"/>
</dbReference>
<dbReference type="InterPro" id="IPR010140">
    <property type="entry name" value="Histidinol_P_phosphatase_HisJ"/>
</dbReference>
<dbReference type="NCBIfam" id="TIGR01856">
    <property type="entry name" value="hisJ_fam"/>
    <property type="match status" value="1"/>
</dbReference>
<dbReference type="InterPro" id="IPR003141">
    <property type="entry name" value="Pol/His_phosphatase_N"/>
</dbReference>
<reference evidence="10 11" key="1">
    <citation type="submission" date="2021-10" db="EMBL/GenBank/DDBJ databases">
        <title>Anaerobic single-cell dispensing facilitates the cultivation of human gut bacteria.</title>
        <authorList>
            <person name="Afrizal A."/>
        </authorList>
    </citation>
    <scope>NUCLEOTIDE SEQUENCE [LARGE SCALE GENOMIC DNA]</scope>
    <source>
        <strain evidence="10 11">CLA-AA-H277</strain>
    </source>
</reference>
<feature type="domain" description="Polymerase/histidinol phosphatase N-terminal" evidence="9">
    <location>
        <begin position="3"/>
        <end position="85"/>
    </location>
</feature>
<dbReference type="GO" id="GO:0005737">
    <property type="term" value="C:cytoplasm"/>
    <property type="evidence" value="ECO:0007669"/>
    <property type="project" value="TreeGrafter"/>
</dbReference>
<evidence type="ECO:0000256" key="2">
    <source>
        <dbReference type="ARBA" id="ARBA00009152"/>
    </source>
</evidence>
<sequence length="269" mass="31414">MAVDFHIHSSFSGDSDAPMEQMIQEGLKKGLRTMCFTEHMDMDYPEEPGVFEVDTRSYHEKFLQMKEKYQDQIELLFGIELGLQPHLAGRHRKYLSEWPFDFVIGSSHVVHGKDPYFPAFYEGKTESQAYLEYFESILENLAVFDEMDVYGHIDYVVRYGPNKNQHYTYEAYREVLDEILKTLIRKDVGLELNTAGYKYGLGHPNPTEAILKRYMELGGEILTIGCDGHAPEQLAWDFEKIPALLKECGFRYYTVFEERMPVFYPVETF</sequence>
<dbReference type="GO" id="GO:0000105">
    <property type="term" value="P:L-histidine biosynthetic process"/>
    <property type="evidence" value="ECO:0007669"/>
    <property type="project" value="UniProtKB-UniRule"/>
</dbReference>
<evidence type="ECO:0000256" key="7">
    <source>
        <dbReference type="ARBA" id="ARBA00049158"/>
    </source>
</evidence>
<evidence type="ECO:0000256" key="3">
    <source>
        <dbReference type="ARBA" id="ARBA00013085"/>
    </source>
</evidence>
<dbReference type="Pfam" id="PF02811">
    <property type="entry name" value="PHP"/>
    <property type="match status" value="1"/>
</dbReference>
<organism evidence="10 11">
    <name type="scientific">Fusicatenibacter faecihominis</name>
    <dbReference type="NCBI Taxonomy" id="2881276"/>
    <lineage>
        <taxon>Bacteria</taxon>
        <taxon>Bacillati</taxon>
        <taxon>Bacillota</taxon>
        <taxon>Clostridia</taxon>
        <taxon>Lachnospirales</taxon>
        <taxon>Lachnospiraceae</taxon>
        <taxon>Fusicatenibacter</taxon>
    </lineage>
</organism>
<dbReference type="PANTHER" id="PTHR21039">
    <property type="entry name" value="HISTIDINOL PHOSPHATASE-RELATED"/>
    <property type="match status" value="1"/>
</dbReference>
<dbReference type="AlphaFoldDB" id="A0AAE3J640"/>
<evidence type="ECO:0000256" key="5">
    <source>
        <dbReference type="ARBA" id="ARBA00022801"/>
    </source>
</evidence>
<evidence type="ECO:0000256" key="1">
    <source>
        <dbReference type="ARBA" id="ARBA00004970"/>
    </source>
</evidence>
<dbReference type="InterPro" id="IPR004013">
    <property type="entry name" value="PHP_dom"/>
</dbReference>
<keyword evidence="4 8" id="KW-0028">Amino-acid biosynthesis</keyword>
<comment type="catalytic activity">
    <reaction evidence="7 8">
        <text>L-histidinol phosphate + H2O = L-histidinol + phosphate</text>
        <dbReference type="Rhea" id="RHEA:14465"/>
        <dbReference type="ChEBI" id="CHEBI:15377"/>
        <dbReference type="ChEBI" id="CHEBI:43474"/>
        <dbReference type="ChEBI" id="CHEBI:57699"/>
        <dbReference type="ChEBI" id="CHEBI:57980"/>
        <dbReference type="EC" id="3.1.3.15"/>
    </reaction>
</comment>
<comment type="pathway">
    <text evidence="1 8">Amino-acid biosynthesis; L-histidine biosynthesis; L-histidine from 5-phospho-alpha-D-ribose 1-diphosphate: step 8/9.</text>
</comment>
<gene>
    <name evidence="10" type="ORF">LKD71_07090</name>
</gene>
<evidence type="ECO:0000313" key="10">
    <source>
        <dbReference type="EMBL" id="MCC2189569.1"/>
    </source>
</evidence>
<dbReference type="InterPro" id="IPR016195">
    <property type="entry name" value="Pol/histidinol_Pase-like"/>
</dbReference>
<evidence type="ECO:0000256" key="4">
    <source>
        <dbReference type="ARBA" id="ARBA00022605"/>
    </source>
</evidence>
<keyword evidence="5 8" id="KW-0378">Hydrolase</keyword>
<dbReference type="Gene3D" id="3.20.20.140">
    <property type="entry name" value="Metal-dependent hydrolases"/>
    <property type="match status" value="1"/>
</dbReference>
<keyword evidence="11" id="KW-1185">Reference proteome</keyword>
<dbReference type="GO" id="GO:0004401">
    <property type="term" value="F:histidinol-phosphatase activity"/>
    <property type="evidence" value="ECO:0007669"/>
    <property type="project" value="UniProtKB-UniRule"/>
</dbReference>
<keyword evidence="6 8" id="KW-0368">Histidine biosynthesis</keyword>
<name>A0AAE3J640_9FIRM</name>
<accession>A0AAE3J640</accession>
<dbReference type="EMBL" id="JAJEPR010000009">
    <property type="protein sequence ID" value="MCC2189569.1"/>
    <property type="molecule type" value="Genomic_DNA"/>
</dbReference>
<dbReference type="EC" id="3.1.3.15" evidence="3 8"/>
<comment type="caution">
    <text evidence="10">The sequence shown here is derived from an EMBL/GenBank/DDBJ whole genome shotgun (WGS) entry which is preliminary data.</text>
</comment>
<protein>
    <recommendedName>
        <fullName evidence="3 8">Histidinol-phosphatase</fullName>
        <shortName evidence="8">HolPase</shortName>
        <ecNumber evidence="3 8">3.1.3.15</ecNumber>
    </recommendedName>
</protein>
<evidence type="ECO:0000259" key="9">
    <source>
        <dbReference type="SMART" id="SM00481"/>
    </source>
</evidence>
<comment type="similarity">
    <text evidence="2 8">Belongs to the PHP hydrolase family. HisK subfamily.</text>
</comment>
<evidence type="ECO:0000256" key="6">
    <source>
        <dbReference type="ARBA" id="ARBA00023102"/>
    </source>
</evidence>
<dbReference type="SUPFAM" id="SSF89550">
    <property type="entry name" value="PHP domain-like"/>
    <property type="match status" value="1"/>
</dbReference>
<evidence type="ECO:0000313" key="11">
    <source>
        <dbReference type="Proteomes" id="UP001197875"/>
    </source>
</evidence>
<dbReference type="RefSeq" id="WP_227614896.1">
    <property type="nucleotide sequence ID" value="NZ_JAJEPR010000009.1"/>
</dbReference>
<dbReference type="Proteomes" id="UP001197875">
    <property type="component" value="Unassembled WGS sequence"/>
</dbReference>
<evidence type="ECO:0000256" key="8">
    <source>
        <dbReference type="RuleBase" id="RU366003"/>
    </source>
</evidence>
<dbReference type="PANTHER" id="PTHR21039:SF0">
    <property type="entry name" value="HISTIDINOL-PHOSPHATASE"/>
    <property type="match status" value="1"/>
</dbReference>
<proteinExistence type="inferred from homology"/>